<comment type="function">
    <text evidence="6">Methylates ribosomal protein L11.</text>
</comment>
<name>I3CGQ6_9GAMM</name>
<feature type="binding site" evidence="6">
    <location>
        <position position="145"/>
    </location>
    <ligand>
        <name>S-adenosyl-L-methionine</name>
        <dbReference type="ChEBI" id="CHEBI:59789"/>
    </ligand>
</feature>
<dbReference type="RefSeq" id="WP_002686053.1">
    <property type="nucleotide sequence ID" value="NZ_JH600070.1"/>
</dbReference>
<evidence type="ECO:0000256" key="6">
    <source>
        <dbReference type="HAMAP-Rule" id="MF_00735"/>
    </source>
</evidence>
<comment type="similarity">
    <text evidence="1 6">Belongs to the methyltransferase superfamily. PrmA family.</text>
</comment>
<evidence type="ECO:0000313" key="8">
    <source>
        <dbReference type="Proteomes" id="UP000005744"/>
    </source>
</evidence>
<dbReference type="STRING" id="395493.BegalDRAFT_1927"/>
<evidence type="ECO:0000313" key="7">
    <source>
        <dbReference type="EMBL" id="EIJ42799.1"/>
    </source>
</evidence>
<dbReference type="InterPro" id="IPR029063">
    <property type="entry name" value="SAM-dependent_MTases_sf"/>
</dbReference>
<dbReference type="Proteomes" id="UP000005744">
    <property type="component" value="Unassembled WGS sequence"/>
</dbReference>
<keyword evidence="8" id="KW-1185">Reference proteome</keyword>
<dbReference type="PIRSF" id="PIRSF000401">
    <property type="entry name" value="RPL11_MTase"/>
    <property type="match status" value="1"/>
</dbReference>
<accession>I3CGQ6</accession>
<sequence length="294" mass="32302">MSWLQLVVNTDAEHVDEISDSLTELGALSVTWQDAADQPVYEPPLNTTPIWQNTRILALFEEDTDPESLLLHFHAVLSADVPLSYELQRLADQEWTRVWMSDFHPMRFGERLWICPSWTSPPEPDAVNILLDPGLAFGTGTHPTTALCLEWLDAQTNFAGKRVIDYGCGSGILAIAAAKLGSTENWAVDIDPQALLATRDNAEKNGVSAMIYTALPEAFTLPQADVLLANILANPLISLAKTFAEYLPAGAPIVLSGILQTQADMVVTAYATYFEQLSVTEKEGWVRVVGYKRG</sequence>
<feature type="binding site" evidence="6">
    <location>
        <position position="167"/>
    </location>
    <ligand>
        <name>S-adenosyl-L-methionine</name>
        <dbReference type="ChEBI" id="CHEBI:59789"/>
    </ligand>
</feature>
<dbReference type="Gene3D" id="3.40.50.150">
    <property type="entry name" value="Vaccinia Virus protein VP39"/>
    <property type="match status" value="1"/>
</dbReference>
<dbReference type="OrthoDB" id="9785995at2"/>
<dbReference type="eggNOG" id="COG2264">
    <property type="taxonomic scope" value="Bacteria"/>
</dbReference>
<evidence type="ECO:0000256" key="3">
    <source>
        <dbReference type="ARBA" id="ARBA00022603"/>
    </source>
</evidence>
<proteinExistence type="inferred from homology"/>
<dbReference type="SUPFAM" id="SSF53335">
    <property type="entry name" value="S-adenosyl-L-methionine-dependent methyltransferases"/>
    <property type="match status" value="1"/>
</dbReference>
<dbReference type="GO" id="GO:0016279">
    <property type="term" value="F:protein-lysine N-methyltransferase activity"/>
    <property type="evidence" value="ECO:0007669"/>
    <property type="project" value="TreeGrafter"/>
</dbReference>
<dbReference type="CDD" id="cd02440">
    <property type="entry name" value="AdoMet_MTases"/>
    <property type="match status" value="1"/>
</dbReference>
<protein>
    <recommendedName>
        <fullName evidence="6">Ribosomal protein L11 methyltransferase</fullName>
        <shortName evidence="6">L11 Mtase</shortName>
        <ecNumber evidence="6">2.1.1.-</ecNumber>
    </recommendedName>
</protein>
<feature type="binding site" evidence="6">
    <location>
        <position position="230"/>
    </location>
    <ligand>
        <name>S-adenosyl-L-methionine</name>
        <dbReference type="ChEBI" id="CHEBI:59789"/>
    </ligand>
</feature>
<dbReference type="NCBIfam" id="TIGR00406">
    <property type="entry name" value="prmA"/>
    <property type="match status" value="1"/>
</dbReference>
<dbReference type="GO" id="GO:0005840">
    <property type="term" value="C:ribosome"/>
    <property type="evidence" value="ECO:0007669"/>
    <property type="project" value="UniProtKB-KW"/>
</dbReference>
<dbReference type="AlphaFoldDB" id="I3CGQ6"/>
<comment type="subcellular location">
    <subcellularLocation>
        <location evidence="6">Cytoplasm</location>
    </subcellularLocation>
</comment>
<keyword evidence="2 6" id="KW-0963">Cytoplasm</keyword>
<dbReference type="GO" id="GO:0032259">
    <property type="term" value="P:methylation"/>
    <property type="evidence" value="ECO:0007669"/>
    <property type="project" value="UniProtKB-KW"/>
</dbReference>
<reference evidence="7 8" key="1">
    <citation type="submission" date="2011-11" db="EMBL/GenBank/DDBJ databases">
        <title>Improved High-Quality Draft sequence of Beggiatoa alba B18lD.</title>
        <authorList>
            <consortium name="US DOE Joint Genome Institute"/>
            <person name="Lucas S."/>
            <person name="Han J."/>
            <person name="Lapidus A."/>
            <person name="Cheng J.-F."/>
            <person name="Goodwin L."/>
            <person name="Pitluck S."/>
            <person name="Peters L."/>
            <person name="Mikhailova N."/>
            <person name="Held B."/>
            <person name="Detter J.C."/>
            <person name="Han C."/>
            <person name="Tapia R."/>
            <person name="Land M."/>
            <person name="Hauser L."/>
            <person name="Kyrpides N."/>
            <person name="Ivanova N."/>
            <person name="Pagani I."/>
            <person name="Samuel K."/>
            <person name="Teske A."/>
            <person name="Mueller J."/>
            <person name="Woyke T."/>
        </authorList>
    </citation>
    <scope>NUCLEOTIDE SEQUENCE [LARGE SCALE GENOMIC DNA]</scope>
    <source>
        <strain evidence="7 8">B18LD</strain>
    </source>
</reference>
<dbReference type="PANTHER" id="PTHR43648:SF1">
    <property type="entry name" value="ELECTRON TRANSFER FLAVOPROTEIN BETA SUBUNIT LYSINE METHYLTRANSFERASE"/>
    <property type="match status" value="1"/>
</dbReference>
<organism evidence="7 8">
    <name type="scientific">Beggiatoa alba B18LD</name>
    <dbReference type="NCBI Taxonomy" id="395493"/>
    <lineage>
        <taxon>Bacteria</taxon>
        <taxon>Pseudomonadati</taxon>
        <taxon>Pseudomonadota</taxon>
        <taxon>Gammaproteobacteria</taxon>
        <taxon>Thiotrichales</taxon>
        <taxon>Thiotrichaceae</taxon>
        <taxon>Beggiatoa</taxon>
    </lineage>
</organism>
<dbReference type="InterPro" id="IPR050078">
    <property type="entry name" value="Ribosomal_L11_MeTrfase_PrmA"/>
</dbReference>
<dbReference type="Pfam" id="PF06325">
    <property type="entry name" value="PrmA"/>
    <property type="match status" value="1"/>
</dbReference>
<dbReference type="HOGENOM" id="CLU_049382_4_1_6"/>
<evidence type="ECO:0000256" key="4">
    <source>
        <dbReference type="ARBA" id="ARBA00022679"/>
    </source>
</evidence>
<dbReference type="PANTHER" id="PTHR43648">
    <property type="entry name" value="ELECTRON TRANSFER FLAVOPROTEIN BETA SUBUNIT LYSINE METHYLTRANSFERASE"/>
    <property type="match status" value="1"/>
</dbReference>
<evidence type="ECO:0000256" key="2">
    <source>
        <dbReference type="ARBA" id="ARBA00022490"/>
    </source>
</evidence>
<keyword evidence="4 6" id="KW-0808">Transferase</keyword>
<comment type="catalytic activity">
    <reaction evidence="6">
        <text>L-lysyl-[protein] + 3 S-adenosyl-L-methionine = N(6),N(6),N(6)-trimethyl-L-lysyl-[protein] + 3 S-adenosyl-L-homocysteine + 3 H(+)</text>
        <dbReference type="Rhea" id="RHEA:54192"/>
        <dbReference type="Rhea" id="RHEA-COMP:9752"/>
        <dbReference type="Rhea" id="RHEA-COMP:13826"/>
        <dbReference type="ChEBI" id="CHEBI:15378"/>
        <dbReference type="ChEBI" id="CHEBI:29969"/>
        <dbReference type="ChEBI" id="CHEBI:57856"/>
        <dbReference type="ChEBI" id="CHEBI:59789"/>
        <dbReference type="ChEBI" id="CHEBI:61961"/>
    </reaction>
</comment>
<keyword evidence="5 6" id="KW-0949">S-adenosyl-L-methionine</keyword>
<dbReference type="HAMAP" id="MF_00735">
    <property type="entry name" value="Methyltr_PrmA"/>
    <property type="match status" value="1"/>
</dbReference>
<gene>
    <name evidence="6" type="primary">prmA</name>
    <name evidence="7" type="ORF">BegalDRAFT_1927</name>
</gene>
<dbReference type="EMBL" id="JH600070">
    <property type="protein sequence ID" value="EIJ42799.1"/>
    <property type="molecule type" value="Genomic_DNA"/>
</dbReference>
<dbReference type="InterPro" id="IPR004498">
    <property type="entry name" value="Ribosomal_PrmA_MeTrfase"/>
</dbReference>
<evidence type="ECO:0000256" key="1">
    <source>
        <dbReference type="ARBA" id="ARBA00009741"/>
    </source>
</evidence>
<evidence type="ECO:0000256" key="5">
    <source>
        <dbReference type="ARBA" id="ARBA00022691"/>
    </source>
</evidence>
<dbReference type="GO" id="GO:0005829">
    <property type="term" value="C:cytosol"/>
    <property type="evidence" value="ECO:0007669"/>
    <property type="project" value="TreeGrafter"/>
</dbReference>
<feature type="binding site" evidence="6">
    <location>
        <position position="189"/>
    </location>
    <ligand>
        <name>S-adenosyl-L-methionine</name>
        <dbReference type="ChEBI" id="CHEBI:59789"/>
    </ligand>
</feature>
<keyword evidence="7" id="KW-0689">Ribosomal protein</keyword>
<keyword evidence="3 6" id="KW-0489">Methyltransferase</keyword>
<dbReference type="EC" id="2.1.1.-" evidence="6"/>
<keyword evidence="7" id="KW-0687">Ribonucleoprotein</keyword>